<keyword evidence="2" id="KW-0614">Plasmid</keyword>
<sequence length="107" mass="11879">MKHRETPNWPTYFAQAAAFAVVSIGPFALQAVPRIQESEHPYGYAIGISAIAALAAAFFVLRFCEWLFNAHMDSIESKNRFGFASMLITFGLFAVAVATFAIQWQKS</sequence>
<reference evidence="2" key="1">
    <citation type="submission" date="2018-12" db="EMBL/GenBank/DDBJ databases">
        <title>Three Rhizobium rhizogenes strains isolated from the same crown gall tumor carry diverse plasmids.</title>
        <authorList>
            <person name="Pulawska J."/>
            <person name="Kuzmanovic N."/>
        </authorList>
    </citation>
    <scope>NUCLEOTIDE SEQUENCE</scope>
    <source>
        <strain evidence="2">Colt5.8</strain>
        <plasmid evidence="2">pColt5.8d</plasmid>
    </source>
</reference>
<dbReference type="RefSeq" id="WP_174080748.1">
    <property type="nucleotide sequence ID" value="NZ_MK318974.1"/>
</dbReference>
<feature type="transmembrane region" description="Helical" evidence="1">
    <location>
        <begin position="41"/>
        <end position="61"/>
    </location>
</feature>
<keyword evidence="1" id="KW-1133">Transmembrane helix</keyword>
<proteinExistence type="predicted"/>
<keyword evidence="1" id="KW-0472">Membrane</keyword>
<geneLocation type="plasmid" evidence="2">
    <name>pColt5.8d</name>
</geneLocation>
<feature type="transmembrane region" description="Helical" evidence="1">
    <location>
        <begin position="81"/>
        <end position="102"/>
    </location>
</feature>
<keyword evidence="1" id="KW-0812">Transmembrane</keyword>
<dbReference type="EMBL" id="MK318974">
    <property type="protein sequence ID" value="QCL09992.1"/>
    <property type="molecule type" value="Genomic_DNA"/>
</dbReference>
<evidence type="ECO:0000313" key="2">
    <source>
        <dbReference type="EMBL" id="QCL09992.1"/>
    </source>
</evidence>
<protein>
    <submittedName>
        <fullName evidence="2">Putative membrane protein</fullName>
    </submittedName>
</protein>
<dbReference type="AlphaFoldDB" id="A0A7S4ZTG4"/>
<name>A0A7S4ZTG4_RHIRH</name>
<evidence type="ECO:0000256" key="1">
    <source>
        <dbReference type="SAM" id="Phobius"/>
    </source>
</evidence>
<gene>
    <name evidence="2" type="ORF">pC5.8d_688</name>
</gene>
<accession>A0A7S4ZTG4</accession>
<feature type="transmembrane region" description="Helical" evidence="1">
    <location>
        <begin position="12"/>
        <end position="29"/>
    </location>
</feature>
<organism evidence="2">
    <name type="scientific">Rhizobium rhizogenes</name>
    <name type="common">Agrobacterium rhizogenes</name>
    <dbReference type="NCBI Taxonomy" id="359"/>
    <lineage>
        <taxon>Bacteria</taxon>
        <taxon>Pseudomonadati</taxon>
        <taxon>Pseudomonadota</taxon>
        <taxon>Alphaproteobacteria</taxon>
        <taxon>Hyphomicrobiales</taxon>
        <taxon>Rhizobiaceae</taxon>
        <taxon>Rhizobium/Agrobacterium group</taxon>
        <taxon>Rhizobium</taxon>
    </lineage>
</organism>